<sequence length="57" mass="6433">MALAAVRKAASRREGRVLWKHARRWERGLHVVAGASHGVARRSFGDYQTRHATPVLE</sequence>
<accession>A0A165IZF4</accession>
<dbReference type="InParanoid" id="A0A165IZF4"/>
<gene>
    <name evidence="1" type="ORF">CALCODRAFT_491573</name>
</gene>
<evidence type="ECO:0000313" key="2">
    <source>
        <dbReference type="Proteomes" id="UP000076842"/>
    </source>
</evidence>
<dbReference type="EMBL" id="KV423925">
    <property type="protein sequence ID" value="KZT61169.1"/>
    <property type="molecule type" value="Genomic_DNA"/>
</dbReference>
<protein>
    <submittedName>
        <fullName evidence="1">Uncharacterized protein</fullName>
    </submittedName>
</protein>
<dbReference type="AlphaFoldDB" id="A0A165IZF4"/>
<proteinExistence type="predicted"/>
<organism evidence="1 2">
    <name type="scientific">Calocera cornea HHB12733</name>
    <dbReference type="NCBI Taxonomy" id="1353952"/>
    <lineage>
        <taxon>Eukaryota</taxon>
        <taxon>Fungi</taxon>
        <taxon>Dikarya</taxon>
        <taxon>Basidiomycota</taxon>
        <taxon>Agaricomycotina</taxon>
        <taxon>Dacrymycetes</taxon>
        <taxon>Dacrymycetales</taxon>
        <taxon>Dacrymycetaceae</taxon>
        <taxon>Calocera</taxon>
    </lineage>
</organism>
<reference evidence="1 2" key="1">
    <citation type="journal article" date="2016" name="Mol. Biol. Evol.">
        <title>Comparative Genomics of Early-Diverging Mushroom-Forming Fungi Provides Insights into the Origins of Lignocellulose Decay Capabilities.</title>
        <authorList>
            <person name="Nagy L.G."/>
            <person name="Riley R."/>
            <person name="Tritt A."/>
            <person name="Adam C."/>
            <person name="Daum C."/>
            <person name="Floudas D."/>
            <person name="Sun H."/>
            <person name="Yadav J.S."/>
            <person name="Pangilinan J."/>
            <person name="Larsson K.H."/>
            <person name="Matsuura K."/>
            <person name="Barry K."/>
            <person name="Labutti K."/>
            <person name="Kuo R."/>
            <person name="Ohm R.A."/>
            <person name="Bhattacharya S.S."/>
            <person name="Shirouzu T."/>
            <person name="Yoshinaga Y."/>
            <person name="Martin F.M."/>
            <person name="Grigoriev I.V."/>
            <person name="Hibbett D.S."/>
        </authorList>
    </citation>
    <scope>NUCLEOTIDE SEQUENCE [LARGE SCALE GENOMIC DNA]</scope>
    <source>
        <strain evidence="1 2">HHB12733</strain>
    </source>
</reference>
<evidence type="ECO:0000313" key="1">
    <source>
        <dbReference type="EMBL" id="KZT61169.1"/>
    </source>
</evidence>
<name>A0A165IZF4_9BASI</name>
<dbReference type="Proteomes" id="UP000076842">
    <property type="component" value="Unassembled WGS sequence"/>
</dbReference>
<keyword evidence="2" id="KW-1185">Reference proteome</keyword>